<keyword evidence="2" id="KW-1185">Reference proteome</keyword>
<dbReference type="KEGG" id="hazt:108670506"/>
<dbReference type="RefSeq" id="XP_018013470.1">
    <property type="nucleotide sequence ID" value="XM_018157981.2"/>
</dbReference>
<protein>
    <submittedName>
        <fullName evidence="3">Uncharacterized protein LOC108670506</fullName>
    </submittedName>
</protein>
<evidence type="ECO:0000313" key="3">
    <source>
        <dbReference type="RefSeq" id="XP_018013470.1"/>
    </source>
</evidence>
<dbReference type="AlphaFoldDB" id="A0A8B7NIK9"/>
<accession>A0A8B7NIK9</accession>
<keyword evidence="1" id="KW-0732">Signal</keyword>
<feature type="chain" id="PRO_5034675038" evidence="1">
    <location>
        <begin position="18"/>
        <end position="142"/>
    </location>
</feature>
<name>A0A8B7NIK9_HYAAZ</name>
<feature type="signal peptide" evidence="1">
    <location>
        <begin position="1"/>
        <end position="17"/>
    </location>
</feature>
<evidence type="ECO:0000256" key="1">
    <source>
        <dbReference type="SAM" id="SignalP"/>
    </source>
</evidence>
<gene>
    <name evidence="3" type="primary">LOC108670506</name>
</gene>
<sequence>MSRGLVLLIVAAAAASAQQSYSPCLLALFDASDALEIALDACSTQYEADIDKFENNPKCRTLYYDAATCDPLVANFNKCGTKAVKLLKADNTFDEAAFKETTLKNKCSADAKFIAAYPKCKISTMKYFNYHQLLECLIDAEY</sequence>
<evidence type="ECO:0000313" key="2">
    <source>
        <dbReference type="Proteomes" id="UP000694843"/>
    </source>
</evidence>
<dbReference type="Proteomes" id="UP000694843">
    <property type="component" value="Unplaced"/>
</dbReference>
<organism evidence="2 3">
    <name type="scientific">Hyalella azteca</name>
    <name type="common">Amphipod</name>
    <dbReference type="NCBI Taxonomy" id="294128"/>
    <lineage>
        <taxon>Eukaryota</taxon>
        <taxon>Metazoa</taxon>
        <taxon>Ecdysozoa</taxon>
        <taxon>Arthropoda</taxon>
        <taxon>Crustacea</taxon>
        <taxon>Multicrustacea</taxon>
        <taxon>Malacostraca</taxon>
        <taxon>Eumalacostraca</taxon>
        <taxon>Peracarida</taxon>
        <taxon>Amphipoda</taxon>
        <taxon>Senticaudata</taxon>
        <taxon>Talitrida</taxon>
        <taxon>Talitroidea</taxon>
        <taxon>Hyalellidae</taxon>
        <taxon>Hyalella</taxon>
    </lineage>
</organism>
<dbReference type="GeneID" id="108670506"/>
<reference evidence="3" key="1">
    <citation type="submission" date="2025-08" db="UniProtKB">
        <authorList>
            <consortium name="RefSeq"/>
        </authorList>
    </citation>
    <scope>IDENTIFICATION</scope>
    <source>
        <tissue evidence="3">Whole organism</tissue>
    </source>
</reference>
<proteinExistence type="predicted"/>